<accession>A0A382P8G6</accession>
<evidence type="ECO:0000259" key="1">
    <source>
        <dbReference type="PROSITE" id="PS51677"/>
    </source>
</evidence>
<dbReference type="InterPro" id="IPR011330">
    <property type="entry name" value="Glyco_hydro/deAcase_b/a-brl"/>
</dbReference>
<organism evidence="2">
    <name type="scientific">marine metagenome</name>
    <dbReference type="NCBI Taxonomy" id="408172"/>
    <lineage>
        <taxon>unclassified sequences</taxon>
        <taxon>metagenomes</taxon>
        <taxon>ecological metagenomes</taxon>
    </lineage>
</organism>
<dbReference type="Pfam" id="PF01522">
    <property type="entry name" value="Polysacc_deac_1"/>
    <property type="match status" value="1"/>
</dbReference>
<gene>
    <name evidence="2" type="ORF">METZ01_LOCUS321759</name>
</gene>
<protein>
    <recommendedName>
        <fullName evidence="1">NodB homology domain-containing protein</fullName>
    </recommendedName>
</protein>
<dbReference type="PANTHER" id="PTHR47561:SF1">
    <property type="entry name" value="POLYSACCHARIDE DEACETYLASE FAMILY PROTEIN (AFU_ORTHOLOGUE AFUA_6G05030)"/>
    <property type="match status" value="1"/>
</dbReference>
<dbReference type="SUPFAM" id="SSF88713">
    <property type="entry name" value="Glycoside hydrolase/deacetylase"/>
    <property type="match status" value="1"/>
</dbReference>
<evidence type="ECO:0000313" key="2">
    <source>
        <dbReference type="EMBL" id="SVC68905.1"/>
    </source>
</evidence>
<dbReference type="EMBL" id="UINC01105170">
    <property type="protein sequence ID" value="SVC68905.1"/>
    <property type="molecule type" value="Genomic_DNA"/>
</dbReference>
<reference evidence="2" key="1">
    <citation type="submission" date="2018-05" db="EMBL/GenBank/DDBJ databases">
        <authorList>
            <person name="Lanie J.A."/>
            <person name="Ng W.-L."/>
            <person name="Kazmierczak K.M."/>
            <person name="Andrzejewski T.M."/>
            <person name="Davidsen T.M."/>
            <person name="Wayne K.J."/>
            <person name="Tettelin H."/>
            <person name="Glass J.I."/>
            <person name="Rusch D."/>
            <person name="Podicherti R."/>
            <person name="Tsui H.-C.T."/>
            <person name="Winkler M.E."/>
        </authorList>
    </citation>
    <scope>NUCLEOTIDE SEQUENCE</scope>
</reference>
<feature type="domain" description="NodB homology" evidence="1">
    <location>
        <begin position="1"/>
        <end position="155"/>
    </location>
</feature>
<proteinExistence type="predicted"/>
<name>A0A382P8G6_9ZZZZ</name>
<dbReference type="PANTHER" id="PTHR47561">
    <property type="entry name" value="POLYSACCHARIDE DEACETYLASE FAMILY PROTEIN (AFU_ORTHOLOGUE AFUA_6G05030)"/>
    <property type="match status" value="1"/>
</dbReference>
<dbReference type="InterPro" id="IPR002509">
    <property type="entry name" value="NODB_dom"/>
</dbReference>
<feature type="non-terminal residue" evidence="2">
    <location>
        <position position="155"/>
    </location>
</feature>
<dbReference type="GO" id="GO:0016810">
    <property type="term" value="F:hydrolase activity, acting on carbon-nitrogen (but not peptide) bonds"/>
    <property type="evidence" value="ECO:0007669"/>
    <property type="project" value="InterPro"/>
</dbReference>
<dbReference type="AlphaFoldDB" id="A0A382P8G6"/>
<sequence length="155" mass="17538">MREYGPSVAMPRILDLLDDYGIKASFFIPGFIAETHIELIEDLVLRGHEIGHHGYMHEPPATLNKEEEAEVLDRGTAILKKITGNVPAGYRSPSWELSNNSLQLLHDRGFEYDSSLMGNDIPYIVNVGSESIVEVPIHWELDDHPFFNYSPYLGQ</sequence>
<dbReference type="PROSITE" id="PS51677">
    <property type="entry name" value="NODB"/>
    <property type="match status" value="1"/>
</dbReference>
<dbReference type="Gene3D" id="3.20.20.370">
    <property type="entry name" value="Glycoside hydrolase/deacetylase"/>
    <property type="match status" value="1"/>
</dbReference>
<dbReference type="GO" id="GO:0005975">
    <property type="term" value="P:carbohydrate metabolic process"/>
    <property type="evidence" value="ECO:0007669"/>
    <property type="project" value="InterPro"/>
</dbReference>